<dbReference type="PANTHER" id="PTHR19328:SF75">
    <property type="entry name" value="ALDOSE SUGAR DEHYDROGENASE YLII"/>
    <property type="match status" value="1"/>
</dbReference>
<protein>
    <submittedName>
        <fullName evidence="2">Glucose dehydrogenase</fullName>
    </submittedName>
</protein>
<gene>
    <name evidence="2" type="ORF">CHU93_12465</name>
</gene>
<comment type="caution">
    <text evidence="2">The sequence shown here is derived from an EMBL/GenBank/DDBJ whole genome shotgun (WGS) entry which is preliminary data.</text>
</comment>
<feature type="domain" description="Glucose/Sorbosone dehydrogenase" evidence="1">
    <location>
        <begin position="17"/>
        <end position="345"/>
    </location>
</feature>
<dbReference type="Gene3D" id="2.120.10.30">
    <property type="entry name" value="TolB, C-terminal domain"/>
    <property type="match status" value="1"/>
</dbReference>
<dbReference type="InterPro" id="IPR011041">
    <property type="entry name" value="Quinoprot_gluc/sorb_DH_b-prop"/>
</dbReference>
<dbReference type="Proteomes" id="UP000216991">
    <property type="component" value="Unassembled WGS sequence"/>
</dbReference>
<keyword evidence="3" id="KW-1185">Reference proteome</keyword>
<dbReference type="InterPro" id="IPR012938">
    <property type="entry name" value="Glc/Sorbosone_DH"/>
</dbReference>
<dbReference type="InterPro" id="IPR011042">
    <property type="entry name" value="6-blade_b-propeller_TolB-like"/>
</dbReference>
<reference evidence="2 3" key="1">
    <citation type="submission" date="2017-07" db="EMBL/GenBank/DDBJ databases">
        <title>Sandarakinorhabdus cyanobacteriorum sp. nov., a novel bacterium isolated from cyanobacterial aggregates in a eutrophic lake.</title>
        <authorList>
            <person name="Cai H."/>
        </authorList>
    </citation>
    <scope>NUCLEOTIDE SEQUENCE [LARGE SCALE GENOMIC DNA]</scope>
    <source>
        <strain evidence="2 3">TH057</strain>
    </source>
</reference>
<proteinExistence type="predicted"/>
<dbReference type="PANTHER" id="PTHR19328">
    <property type="entry name" value="HEDGEHOG-INTERACTING PROTEIN"/>
    <property type="match status" value="1"/>
</dbReference>
<dbReference type="EMBL" id="NOXT01000120">
    <property type="protein sequence ID" value="OYQ26090.1"/>
    <property type="molecule type" value="Genomic_DNA"/>
</dbReference>
<name>A0A255YC97_9SPHN</name>
<dbReference type="OrthoDB" id="9770043at2"/>
<organism evidence="2 3">
    <name type="scientific">Sandarakinorhabdus cyanobacteriorum</name>
    <dbReference type="NCBI Taxonomy" id="1981098"/>
    <lineage>
        <taxon>Bacteria</taxon>
        <taxon>Pseudomonadati</taxon>
        <taxon>Pseudomonadota</taxon>
        <taxon>Alphaproteobacteria</taxon>
        <taxon>Sphingomonadales</taxon>
        <taxon>Sphingosinicellaceae</taxon>
        <taxon>Sandarakinorhabdus</taxon>
    </lineage>
</organism>
<sequence>MITPASAEHVTEIARGLDHPWSIAFLPGGTDVLVTLRSGQLLKLAPGQAPQAIAGVPQVFHAGQGGLFDVLLHPKFADNHLLYLSYAGGTKAANQTRIARARLDGGRLVEVQTIFRVMPTKDTPVHFGGRMAWLPDGSLVMTTGDGFDYREQAQRRQSGLGKIVRITADGRPLSGNPFAAAKGAQASIWSYGHRNPQGLAVDAVTGRLWEHEHGPQGGDEINLIVKGGNYGWPVATFGKDYSGATISPFQRYHGMIDGRVVWVPSIAPSGLAVYRGPLWPAWAGDLIVGALAAQEVRRIDVDAAGRVVGQSRIFPSIRARIRDVRVAPDGAVWLTTDEEKGRVLRVTP</sequence>
<evidence type="ECO:0000313" key="3">
    <source>
        <dbReference type="Proteomes" id="UP000216991"/>
    </source>
</evidence>
<evidence type="ECO:0000259" key="1">
    <source>
        <dbReference type="Pfam" id="PF07995"/>
    </source>
</evidence>
<accession>A0A255YC97</accession>
<dbReference type="AlphaFoldDB" id="A0A255YC97"/>
<dbReference type="SUPFAM" id="SSF50952">
    <property type="entry name" value="Soluble quinoprotein glucose dehydrogenase"/>
    <property type="match status" value="1"/>
</dbReference>
<dbReference type="Pfam" id="PF07995">
    <property type="entry name" value="GSDH"/>
    <property type="match status" value="1"/>
</dbReference>
<evidence type="ECO:0000313" key="2">
    <source>
        <dbReference type="EMBL" id="OYQ26090.1"/>
    </source>
</evidence>